<proteinExistence type="predicted"/>
<dbReference type="EMBL" id="CAJJDP010000066">
    <property type="protein sequence ID" value="CAD8176451.1"/>
    <property type="molecule type" value="Genomic_DNA"/>
</dbReference>
<comment type="caution">
    <text evidence="1">The sequence shown here is derived from an EMBL/GenBank/DDBJ whole genome shotgun (WGS) entry which is preliminary data.</text>
</comment>
<evidence type="ECO:0000313" key="1">
    <source>
        <dbReference type="EMBL" id="CAD8176451.1"/>
    </source>
</evidence>
<gene>
    <name evidence="1" type="ORF">POCTA_138.1.T0670096</name>
</gene>
<dbReference type="Proteomes" id="UP000683925">
    <property type="component" value="Unassembled WGS sequence"/>
</dbReference>
<name>A0A8S1VIB6_PAROT</name>
<evidence type="ECO:0000313" key="2">
    <source>
        <dbReference type="Proteomes" id="UP000683925"/>
    </source>
</evidence>
<accession>A0A8S1VIB6</accession>
<reference evidence="1" key="1">
    <citation type="submission" date="2021-01" db="EMBL/GenBank/DDBJ databases">
        <authorList>
            <consortium name="Genoscope - CEA"/>
            <person name="William W."/>
        </authorList>
    </citation>
    <scope>NUCLEOTIDE SEQUENCE</scope>
</reference>
<sequence>MYWITNTNQKWYQQQMIYSLQCTNNQAVKYSYRDEMILTLNNFTLHNIKMLQLKTLYQNHGILEMKIFNINNSCLKTQQTNTTIIKESSAQQQPNIGLYLFKILNYKFRQSFKISHEHC</sequence>
<organism evidence="1 2">
    <name type="scientific">Paramecium octaurelia</name>
    <dbReference type="NCBI Taxonomy" id="43137"/>
    <lineage>
        <taxon>Eukaryota</taxon>
        <taxon>Sar</taxon>
        <taxon>Alveolata</taxon>
        <taxon>Ciliophora</taxon>
        <taxon>Intramacronucleata</taxon>
        <taxon>Oligohymenophorea</taxon>
        <taxon>Peniculida</taxon>
        <taxon>Parameciidae</taxon>
        <taxon>Paramecium</taxon>
    </lineage>
</organism>
<keyword evidence="2" id="KW-1185">Reference proteome</keyword>
<protein>
    <submittedName>
        <fullName evidence="1">Uncharacterized protein</fullName>
    </submittedName>
</protein>
<dbReference type="AlphaFoldDB" id="A0A8S1VIB6"/>